<dbReference type="Proteomes" id="UP000284676">
    <property type="component" value="Unassembled WGS sequence"/>
</dbReference>
<accession>A0A414Q2I3</accession>
<gene>
    <name evidence="1" type="ORF">DW663_01045</name>
</gene>
<proteinExistence type="predicted"/>
<evidence type="ECO:0000313" key="1">
    <source>
        <dbReference type="EMBL" id="RHF75006.1"/>
    </source>
</evidence>
<comment type="caution">
    <text evidence="1">The sequence shown here is derived from an EMBL/GenBank/DDBJ whole genome shotgun (WGS) entry which is preliminary data.</text>
</comment>
<dbReference type="EMBL" id="QRHL01000001">
    <property type="protein sequence ID" value="RHF75006.1"/>
    <property type="molecule type" value="Genomic_DNA"/>
</dbReference>
<name>A0A414Q2I3_FUSMR</name>
<organism evidence="1 2">
    <name type="scientific">Fusobacterium mortiferum</name>
    <dbReference type="NCBI Taxonomy" id="850"/>
    <lineage>
        <taxon>Bacteria</taxon>
        <taxon>Fusobacteriati</taxon>
        <taxon>Fusobacteriota</taxon>
        <taxon>Fusobacteriia</taxon>
        <taxon>Fusobacteriales</taxon>
        <taxon>Fusobacteriaceae</taxon>
        <taxon>Fusobacterium</taxon>
    </lineage>
</organism>
<reference evidence="1 2" key="1">
    <citation type="submission" date="2018-08" db="EMBL/GenBank/DDBJ databases">
        <title>A genome reference for cultivated species of the human gut microbiota.</title>
        <authorList>
            <person name="Zou Y."/>
            <person name="Xue W."/>
            <person name="Luo G."/>
        </authorList>
    </citation>
    <scope>NUCLEOTIDE SEQUENCE [LARGE SCALE GENOMIC DNA]</scope>
    <source>
        <strain evidence="1 2">AM25-1</strain>
    </source>
</reference>
<dbReference type="RefSeq" id="WP_118233887.1">
    <property type="nucleotide sequence ID" value="NZ_QRHL01000001.1"/>
</dbReference>
<sequence>MEIKKLKFISKVKDLKEYMERVQEPKYVEEEEVAIIKTITLSIKEFKKFTSDFFEAQDFLINTCDWLEQEKVFTAVRVTDGATKIVVYTYGNKYARYVAVEEEPKIEIKTLSFASKPSDIVEAKNTKYRERSTVAIVKTIILSKKEFLAFINDFFHEWSFLKETCIELEDGIFTAVRITDGVTKIVVDTQGFNYARYVALE</sequence>
<evidence type="ECO:0000313" key="2">
    <source>
        <dbReference type="Proteomes" id="UP000284676"/>
    </source>
</evidence>
<protein>
    <submittedName>
        <fullName evidence="1">Uncharacterized protein</fullName>
    </submittedName>
</protein>
<dbReference type="AlphaFoldDB" id="A0A414Q2I3"/>